<dbReference type="AlphaFoldDB" id="A0A7Z7YS52"/>
<evidence type="ECO:0000313" key="2">
    <source>
        <dbReference type="Proteomes" id="UP000291949"/>
    </source>
</evidence>
<organism evidence="1 2">
    <name type="scientific">Staphylococcus capitis</name>
    <dbReference type="NCBI Taxonomy" id="29388"/>
    <lineage>
        <taxon>Bacteria</taxon>
        <taxon>Bacillati</taxon>
        <taxon>Bacillota</taxon>
        <taxon>Bacilli</taxon>
        <taxon>Bacillales</taxon>
        <taxon>Staphylococcaceae</taxon>
        <taxon>Staphylococcus</taxon>
    </lineage>
</organism>
<comment type="caution">
    <text evidence="1">The sequence shown here is derived from an EMBL/GenBank/DDBJ whole genome shotgun (WGS) entry which is preliminary data.</text>
</comment>
<dbReference type="GO" id="GO:0016740">
    <property type="term" value="F:transferase activity"/>
    <property type="evidence" value="ECO:0007669"/>
    <property type="project" value="UniProtKB-KW"/>
</dbReference>
<proteinExistence type="predicted"/>
<dbReference type="EMBL" id="SCHC01000495">
    <property type="protein sequence ID" value="TBW68678.1"/>
    <property type="molecule type" value="Genomic_DNA"/>
</dbReference>
<protein>
    <submittedName>
        <fullName evidence="1">Methionyl-tRNA formyltransferase</fullName>
    </submittedName>
</protein>
<sequence>TKQANIVGTQSDDAIAITDMLLSGKRRMPVSNFLRGVQTSLVGKKVI</sequence>
<keyword evidence="1" id="KW-0808">Transferase</keyword>
<gene>
    <name evidence="1" type="ORF">EQ811_15185</name>
</gene>
<dbReference type="Proteomes" id="UP000291949">
    <property type="component" value="Unassembled WGS sequence"/>
</dbReference>
<evidence type="ECO:0000313" key="1">
    <source>
        <dbReference type="EMBL" id="TBW68678.1"/>
    </source>
</evidence>
<feature type="non-terminal residue" evidence="1">
    <location>
        <position position="1"/>
    </location>
</feature>
<accession>A0A7Z7YS52</accession>
<name>A0A7Z7YS52_STACP</name>
<reference evidence="1 2" key="1">
    <citation type="journal article" date="2019" name="Sci. Transl. Med.">
        <title>Quorum sensing between bacterial species on the skin protects against epidermal injury in atopic dermatitis.</title>
        <authorList>
            <person name="Williams M.R."/>
        </authorList>
    </citation>
    <scope>NUCLEOTIDE SEQUENCE [LARGE SCALE GENOMIC DNA]</scope>
    <source>
        <strain evidence="1 2">H8</strain>
    </source>
</reference>